<protein>
    <submittedName>
        <fullName evidence="1">Uncharacterized protein</fullName>
    </submittedName>
</protein>
<proteinExistence type="predicted"/>
<accession>A0A1C7MGI3</accession>
<reference evidence="1 2" key="1">
    <citation type="submission" date="2016-03" db="EMBL/GenBank/DDBJ databases">
        <title>Whole genome sequencing of Grifola frondosa 9006-11.</title>
        <authorList>
            <person name="Min B."/>
            <person name="Park H."/>
            <person name="Kim J.-G."/>
            <person name="Cho H."/>
            <person name="Oh Y.-L."/>
            <person name="Kong W.-S."/>
            <person name="Choi I.-G."/>
        </authorList>
    </citation>
    <scope>NUCLEOTIDE SEQUENCE [LARGE SCALE GENOMIC DNA]</scope>
    <source>
        <strain evidence="1 2">9006-11</strain>
    </source>
</reference>
<dbReference type="EMBL" id="LUGG01000004">
    <property type="protein sequence ID" value="OBZ75466.1"/>
    <property type="molecule type" value="Genomic_DNA"/>
</dbReference>
<evidence type="ECO:0000313" key="2">
    <source>
        <dbReference type="Proteomes" id="UP000092993"/>
    </source>
</evidence>
<gene>
    <name evidence="1" type="ORF">A0H81_04728</name>
</gene>
<organism evidence="1 2">
    <name type="scientific">Grifola frondosa</name>
    <name type="common">Maitake</name>
    <name type="synonym">Polyporus frondosus</name>
    <dbReference type="NCBI Taxonomy" id="5627"/>
    <lineage>
        <taxon>Eukaryota</taxon>
        <taxon>Fungi</taxon>
        <taxon>Dikarya</taxon>
        <taxon>Basidiomycota</taxon>
        <taxon>Agaricomycotina</taxon>
        <taxon>Agaricomycetes</taxon>
        <taxon>Polyporales</taxon>
        <taxon>Grifolaceae</taxon>
        <taxon>Grifola</taxon>
    </lineage>
</organism>
<comment type="caution">
    <text evidence="1">The sequence shown here is derived from an EMBL/GenBank/DDBJ whole genome shotgun (WGS) entry which is preliminary data.</text>
</comment>
<name>A0A1C7MGI3_GRIFR</name>
<keyword evidence="2" id="KW-1185">Reference proteome</keyword>
<evidence type="ECO:0000313" key="1">
    <source>
        <dbReference type="EMBL" id="OBZ75466.1"/>
    </source>
</evidence>
<dbReference type="AlphaFoldDB" id="A0A1C7MGI3"/>
<sequence>MMSQDLGRWNDVEARQGLARLEGSVGRAALGNGGQGLVNVAPVAPEVITPNRVGRGQVDPQETTESVCTGCLFVEDIYSRGFLRLTFFNVSSRLLLNKA</sequence>
<dbReference type="Proteomes" id="UP000092993">
    <property type="component" value="Unassembled WGS sequence"/>
</dbReference>